<dbReference type="GO" id="GO:1990077">
    <property type="term" value="C:primosome complex"/>
    <property type="evidence" value="ECO:0007669"/>
    <property type="project" value="UniProtKB-UniRule"/>
</dbReference>
<keyword evidence="7 12" id="KW-0862">Zinc</keyword>
<dbReference type="InterPro" id="IPR041236">
    <property type="entry name" value="PriA_C"/>
</dbReference>
<dbReference type="HAMAP" id="MF_00983">
    <property type="entry name" value="PriA"/>
    <property type="match status" value="1"/>
</dbReference>
<accession>B0VFC9</accession>
<feature type="domain" description="Helicase ATP-binding" evidence="13">
    <location>
        <begin position="268"/>
        <end position="434"/>
    </location>
</feature>
<feature type="binding site" evidence="12">
    <location>
        <position position="533"/>
    </location>
    <ligand>
        <name>Zn(2+)</name>
        <dbReference type="ChEBI" id="CHEBI:29105"/>
        <label>1</label>
    </ligand>
</feature>
<dbReference type="RefSeq" id="WP_015424042.1">
    <property type="nucleotide sequence ID" value="NC_020449.1"/>
</dbReference>
<evidence type="ECO:0000256" key="3">
    <source>
        <dbReference type="ARBA" id="ARBA00022723"/>
    </source>
</evidence>
<evidence type="ECO:0000256" key="1">
    <source>
        <dbReference type="ARBA" id="ARBA00022515"/>
    </source>
</evidence>
<dbReference type="FunFam" id="3.40.50.300:FF:000489">
    <property type="entry name" value="Primosome assembly protein PriA"/>
    <property type="match status" value="1"/>
</dbReference>
<evidence type="ECO:0000313" key="15">
    <source>
        <dbReference type="Proteomes" id="UP000002019"/>
    </source>
</evidence>
<comment type="cofactor">
    <cofactor evidence="12">
        <name>Zn(2+)</name>
        <dbReference type="ChEBI" id="CHEBI:29105"/>
    </cofactor>
    <text evidence="12">Binds 2 zinc ions per subunit.</text>
</comment>
<dbReference type="CDD" id="cd17929">
    <property type="entry name" value="DEXHc_priA"/>
    <property type="match status" value="1"/>
</dbReference>
<dbReference type="OrthoDB" id="9759544at2"/>
<keyword evidence="1 12" id="KW-0639">Primosome</keyword>
<keyword evidence="2 12" id="KW-0235">DNA replication</keyword>
<comment type="subunit">
    <text evidence="12">Component of the replication restart primosome.</text>
</comment>
<comment type="function">
    <text evidence="12">Initiates the restart of stalled replication forks, which reloads the replicative helicase on sites other than the origin of replication. Recognizes and binds to abandoned replication forks and remodels them to uncover a helicase loading site. Promotes assembly of the primosome at these replication forks.</text>
</comment>
<dbReference type="InterPro" id="IPR001650">
    <property type="entry name" value="Helicase_C-like"/>
</dbReference>
<sequence length="789" mass="90776">MHYYVIHLPLEIPKELIYCSSAEIVEGARVIVNLSGRLWTGICGAKTRPEEDKDIRYKAVIEVLDTVPVLSPELMKLGYWMADYYHCSVGKALFAMLPARLLPEMEANVIWLSENVPEPFIPLKKAIDKSENPVLKTLRKELTSYPLYKRIEEGEELGLLKIERRLNHKDKPRTVNFIIRLQPTLEEDTLPLKQREAWEKIKEEEPSFPMSNISSTISYSAIKALVKKGFIKIEPRRFEPESVSFENSSPLKQITLNYAQVEAIKDITEGFGTFNVNLLYGITGSGKTEVYIELIRHYLSVNKTVIFLIPEIALTPQMVDRFQSNFGQILAIQHSQLTEKDRLIQWQKIKSGEKRIVIGARSAVFAPLPDLGLIIVDEEHEGTYKQESAPRYQGRDLAIVRAQIQNAQVILGSATPALESWHNAQNGKYKLQKIESRPLDYCLPDVQVVDLRDEYEHSLISAPLLEAIDKRLQRKEQVILFQNRRGYSSFMQCLKCGKLITCKNCEISMSYHRDREEMQCHYCGNTIPSPRKCPYCGSYSFAYGAPGTQKIEQNLKILFPEAKILRMDSDSARKRDTYKSMYNRMKNKEVDILLGTQMISKGLDFPLVTLVGIVMADISLNLPDFRAAERTFQLLTQVAGRSGRRDKAGEVIIQTYNPEHYAIESASQQNYIRFATEELGYRKKLYYPPYYRLARILFQSTDLETLKKEMSNMREVLYLLRKQIPMPQLLLLGPSVAPFSKISSYYRYHLIFKAQTVKILQNAIRLFNSLYNCPSNIRKQIDIDPNTLM</sequence>
<dbReference type="EC" id="5.6.2.4" evidence="12"/>
<dbReference type="GO" id="GO:0008270">
    <property type="term" value="F:zinc ion binding"/>
    <property type="evidence" value="ECO:0007669"/>
    <property type="project" value="UniProtKB-UniRule"/>
</dbReference>
<dbReference type="GO" id="GO:0043138">
    <property type="term" value="F:3'-5' DNA helicase activity"/>
    <property type="evidence" value="ECO:0007669"/>
    <property type="project" value="UniProtKB-EC"/>
</dbReference>
<evidence type="ECO:0000256" key="2">
    <source>
        <dbReference type="ARBA" id="ARBA00022705"/>
    </source>
</evidence>
<name>B0VFC9_CLOAI</name>
<evidence type="ECO:0000256" key="10">
    <source>
        <dbReference type="ARBA" id="ARBA00023235"/>
    </source>
</evidence>
<dbReference type="Pfam" id="PF18319">
    <property type="entry name" value="Zn_ribbon_PriA"/>
    <property type="match status" value="1"/>
</dbReference>
<dbReference type="InterPro" id="IPR006935">
    <property type="entry name" value="Helicase/UvrB_N"/>
</dbReference>
<dbReference type="GO" id="GO:0006302">
    <property type="term" value="P:double-strand break repair"/>
    <property type="evidence" value="ECO:0007669"/>
    <property type="project" value="InterPro"/>
</dbReference>
<dbReference type="InterPro" id="IPR040498">
    <property type="entry name" value="PriA_CRR"/>
</dbReference>
<dbReference type="Gene3D" id="3.40.1440.60">
    <property type="entry name" value="PriA, 3(prime) DNA-binding domain"/>
    <property type="match status" value="1"/>
</dbReference>
<dbReference type="NCBIfam" id="TIGR00595">
    <property type="entry name" value="priA"/>
    <property type="match status" value="1"/>
</dbReference>
<dbReference type="eggNOG" id="COG1198">
    <property type="taxonomic scope" value="Bacteria"/>
</dbReference>
<dbReference type="InterPro" id="IPR041222">
    <property type="entry name" value="PriA_3primeBD"/>
</dbReference>
<evidence type="ECO:0000259" key="13">
    <source>
        <dbReference type="PROSITE" id="PS51192"/>
    </source>
</evidence>
<dbReference type="Proteomes" id="UP000002019">
    <property type="component" value="Chromosome"/>
</dbReference>
<feature type="binding site" evidence="12">
    <location>
        <position position="502"/>
    </location>
    <ligand>
        <name>Zn(2+)</name>
        <dbReference type="ChEBI" id="CHEBI:29105"/>
        <label>2</label>
    </ligand>
</feature>
<dbReference type="InterPro" id="IPR005259">
    <property type="entry name" value="PriA"/>
</dbReference>
<keyword evidence="4 12" id="KW-0547">Nucleotide-binding</keyword>
<dbReference type="SMART" id="SM00490">
    <property type="entry name" value="HELICc"/>
    <property type="match status" value="1"/>
</dbReference>
<evidence type="ECO:0000256" key="11">
    <source>
        <dbReference type="ARBA" id="ARBA00048988"/>
    </source>
</evidence>
<evidence type="ECO:0000256" key="6">
    <source>
        <dbReference type="ARBA" id="ARBA00022806"/>
    </source>
</evidence>
<keyword evidence="5 12" id="KW-0378">Hydrolase</keyword>
<dbReference type="Pfam" id="PF00271">
    <property type="entry name" value="Helicase_C"/>
    <property type="match status" value="1"/>
</dbReference>
<dbReference type="GO" id="GO:0016887">
    <property type="term" value="F:ATP hydrolysis activity"/>
    <property type="evidence" value="ECO:0007669"/>
    <property type="project" value="RHEA"/>
</dbReference>
<evidence type="ECO:0000313" key="14">
    <source>
        <dbReference type="EMBL" id="CAO80181.1"/>
    </source>
</evidence>
<feature type="binding site" evidence="12">
    <location>
        <position position="496"/>
    </location>
    <ligand>
        <name>Zn(2+)</name>
        <dbReference type="ChEBI" id="CHEBI:29105"/>
        <label>1</label>
    </ligand>
</feature>
<dbReference type="SMART" id="SM00487">
    <property type="entry name" value="DEXDc"/>
    <property type="match status" value="1"/>
</dbReference>
<dbReference type="Gene3D" id="3.40.50.300">
    <property type="entry name" value="P-loop containing nucleotide triphosphate hydrolases"/>
    <property type="match status" value="2"/>
</dbReference>
<dbReference type="STRING" id="459349.CLOAM0274"/>
<dbReference type="KEGG" id="caci:CLOAM0274"/>
<evidence type="ECO:0000256" key="9">
    <source>
        <dbReference type="ARBA" id="ARBA00023125"/>
    </source>
</evidence>
<dbReference type="Pfam" id="PF04851">
    <property type="entry name" value="ResIII"/>
    <property type="match status" value="1"/>
</dbReference>
<feature type="binding site" evidence="12">
    <location>
        <position position="520"/>
    </location>
    <ligand>
        <name>Zn(2+)</name>
        <dbReference type="ChEBI" id="CHEBI:29105"/>
        <label>2</label>
    </ligand>
</feature>
<dbReference type="PROSITE" id="PS51192">
    <property type="entry name" value="HELICASE_ATP_BIND_1"/>
    <property type="match status" value="1"/>
</dbReference>
<dbReference type="GO" id="GO:0006269">
    <property type="term" value="P:DNA replication, synthesis of primer"/>
    <property type="evidence" value="ECO:0007669"/>
    <property type="project" value="UniProtKB-KW"/>
</dbReference>
<feature type="binding site" evidence="12">
    <location>
        <position position="505"/>
    </location>
    <ligand>
        <name>Zn(2+)</name>
        <dbReference type="ChEBI" id="CHEBI:29105"/>
        <label>2</label>
    </ligand>
</feature>
<keyword evidence="15" id="KW-1185">Reference proteome</keyword>
<evidence type="ECO:0000256" key="5">
    <source>
        <dbReference type="ARBA" id="ARBA00022801"/>
    </source>
</evidence>
<keyword evidence="9 12" id="KW-0238">DNA-binding</keyword>
<dbReference type="EMBL" id="CU466930">
    <property type="protein sequence ID" value="CAO80181.1"/>
    <property type="molecule type" value="Genomic_DNA"/>
</dbReference>
<proteinExistence type="inferred from homology"/>
<dbReference type="SUPFAM" id="SSF52540">
    <property type="entry name" value="P-loop containing nucleoside triphosphate hydrolases"/>
    <property type="match status" value="2"/>
</dbReference>
<dbReference type="GO" id="GO:0006270">
    <property type="term" value="P:DNA replication initiation"/>
    <property type="evidence" value="ECO:0007669"/>
    <property type="project" value="TreeGrafter"/>
</dbReference>
<comment type="similarity">
    <text evidence="12">Belongs to the helicase family. PriA subfamily.</text>
</comment>
<gene>
    <name evidence="12" type="primary">priA</name>
    <name evidence="14" type="ordered locus">CLOAM0274</name>
</gene>
<dbReference type="PANTHER" id="PTHR30580:SF0">
    <property type="entry name" value="PRIMOSOMAL PROTEIN N"/>
    <property type="match status" value="1"/>
</dbReference>
<evidence type="ECO:0000256" key="12">
    <source>
        <dbReference type="HAMAP-Rule" id="MF_00983"/>
    </source>
</evidence>
<dbReference type="Pfam" id="PF17764">
    <property type="entry name" value="PriA_3primeBD"/>
    <property type="match status" value="1"/>
</dbReference>
<evidence type="ECO:0000256" key="8">
    <source>
        <dbReference type="ARBA" id="ARBA00022840"/>
    </source>
</evidence>
<comment type="catalytic activity">
    <reaction evidence="11 12">
        <text>ATP + H2O = ADP + phosphate + H(+)</text>
        <dbReference type="Rhea" id="RHEA:13065"/>
        <dbReference type="ChEBI" id="CHEBI:15377"/>
        <dbReference type="ChEBI" id="CHEBI:15378"/>
        <dbReference type="ChEBI" id="CHEBI:30616"/>
        <dbReference type="ChEBI" id="CHEBI:43474"/>
        <dbReference type="ChEBI" id="CHEBI:456216"/>
        <dbReference type="EC" id="5.6.2.4"/>
    </reaction>
</comment>
<dbReference type="GO" id="GO:0006310">
    <property type="term" value="P:DNA recombination"/>
    <property type="evidence" value="ECO:0007669"/>
    <property type="project" value="InterPro"/>
</dbReference>
<dbReference type="Pfam" id="PF18074">
    <property type="entry name" value="PriA_C"/>
    <property type="match status" value="1"/>
</dbReference>
<evidence type="ECO:0000256" key="4">
    <source>
        <dbReference type="ARBA" id="ARBA00022741"/>
    </source>
</evidence>
<dbReference type="InterPro" id="IPR014001">
    <property type="entry name" value="Helicase_ATP-bd"/>
</dbReference>
<feature type="binding site" evidence="12">
    <location>
        <position position="536"/>
    </location>
    <ligand>
        <name>Zn(2+)</name>
        <dbReference type="ChEBI" id="CHEBI:29105"/>
        <label>1</label>
    </ligand>
</feature>
<dbReference type="PANTHER" id="PTHR30580">
    <property type="entry name" value="PRIMOSOMAL PROTEIN N"/>
    <property type="match status" value="1"/>
</dbReference>
<dbReference type="CDD" id="cd18804">
    <property type="entry name" value="SF2_C_priA"/>
    <property type="match status" value="1"/>
</dbReference>
<organism evidence="14 15">
    <name type="scientific">Cloacimonas acidaminovorans (strain Evry)</name>
    <dbReference type="NCBI Taxonomy" id="459349"/>
    <lineage>
        <taxon>Bacteria</taxon>
        <taxon>Pseudomonadati</taxon>
        <taxon>Candidatus Cloacimonadota</taxon>
        <taxon>Candidatus Cloacimonadia</taxon>
        <taxon>Candidatus Cloacimonadales</taxon>
        <taxon>Candidatus Cloacimonadaceae</taxon>
        <taxon>Candidatus Cloacimonas</taxon>
    </lineage>
</organism>
<evidence type="ECO:0000256" key="7">
    <source>
        <dbReference type="ARBA" id="ARBA00022833"/>
    </source>
</evidence>
<dbReference type="AlphaFoldDB" id="B0VFC9"/>
<keyword evidence="3 12" id="KW-0479">Metal-binding</keyword>
<dbReference type="InterPro" id="IPR042115">
    <property type="entry name" value="PriA_3primeBD_sf"/>
</dbReference>
<feature type="binding site" evidence="12">
    <location>
        <position position="523"/>
    </location>
    <ligand>
        <name>Zn(2+)</name>
        <dbReference type="ChEBI" id="CHEBI:29105"/>
        <label>2</label>
    </ligand>
</feature>
<dbReference type="InterPro" id="IPR027417">
    <property type="entry name" value="P-loop_NTPase"/>
</dbReference>
<feature type="binding site" evidence="12">
    <location>
        <position position="493"/>
    </location>
    <ligand>
        <name>Zn(2+)</name>
        <dbReference type="ChEBI" id="CHEBI:29105"/>
        <label>1</label>
    </ligand>
</feature>
<reference evidence="14 15" key="1">
    <citation type="journal article" date="2008" name="J. Bacteriol.">
        <title>'Candidatus Cloacamonas acidaminovorans': genome sequence reconstruction provides a first glimpse of a new bacterial division.</title>
        <authorList>
            <person name="Pelletier E."/>
            <person name="Kreimeyer A."/>
            <person name="Bocs S."/>
            <person name="Rouy Z."/>
            <person name="Gyapay G."/>
            <person name="Chouari R."/>
            <person name="Riviere D."/>
            <person name="Ganesan A."/>
            <person name="Daegelen P."/>
            <person name="Sghir A."/>
            <person name="Cohen G.N."/>
            <person name="Medigue C."/>
            <person name="Weissenbach J."/>
            <person name="Le Paslier D."/>
        </authorList>
    </citation>
    <scope>NUCLEOTIDE SEQUENCE [LARGE SCALE GENOMIC DNA]</scope>
    <source>
        <strain evidence="15">Evry</strain>
    </source>
</reference>
<dbReference type="GO" id="GO:0005524">
    <property type="term" value="F:ATP binding"/>
    <property type="evidence" value="ECO:0007669"/>
    <property type="project" value="UniProtKB-UniRule"/>
</dbReference>
<dbReference type="HOGENOM" id="CLU_013353_3_1_0"/>
<keyword evidence="8 12" id="KW-0067">ATP-binding</keyword>
<keyword evidence="6 12" id="KW-0347">Helicase</keyword>
<comment type="catalytic activity">
    <reaction evidence="12">
        <text>Couples ATP hydrolysis with the unwinding of duplex DNA by translocating in the 3'-5' direction.</text>
        <dbReference type="EC" id="5.6.2.4"/>
    </reaction>
</comment>
<dbReference type="GO" id="GO:0003677">
    <property type="term" value="F:DNA binding"/>
    <property type="evidence" value="ECO:0007669"/>
    <property type="project" value="UniProtKB-UniRule"/>
</dbReference>
<keyword evidence="10 12" id="KW-0413">Isomerase</keyword>
<protein>
    <recommendedName>
        <fullName evidence="12">Replication restart protein PriA</fullName>
    </recommendedName>
    <alternativeName>
        <fullName evidence="12">ATP-dependent DNA helicase PriA</fullName>
        <ecNumber evidence="12">5.6.2.4</ecNumber>
    </alternativeName>
    <alternativeName>
        <fullName evidence="12">DNA 3'-5' helicase PriA</fullName>
    </alternativeName>
</protein>